<organism evidence="1 2">
    <name type="scientific">Cotesia glomerata</name>
    <name type="common">Lepidopteran parasitic wasp</name>
    <name type="synonym">Apanteles glomeratus</name>
    <dbReference type="NCBI Taxonomy" id="32391"/>
    <lineage>
        <taxon>Eukaryota</taxon>
        <taxon>Metazoa</taxon>
        <taxon>Ecdysozoa</taxon>
        <taxon>Arthropoda</taxon>
        <taxon>Hexapoda</taxon>
        <taxon>Insecta</taxon>
        <taxon>Pterygota</taxon>
        <taxon>Neoptera</taxon>
        <taxon>Endopterygota</taxon>
        <taxon>Hymenoptera</taxon>
        <taxon>Apocrita</taxon>
        <taxon>Ichneumonoidea</taxon>
        <taxon>Braconidae</taxon>
        <taxon>Microgastrinae</taxon>
        <taxon>Cotesia</taxon>
    </lineage>
</organism>
<evidence type="ECO:0000313" key="2">
    <source>
        <dbReference type="Proteomes" id="UP000826195"/>
    </source>
</evidence>
<name>A0AAV7J075_COTGL</name>
<evidence type="ECO:0000313" key="1">
    <source>
        <dbReference type="EMBL" id="KAH0563924.1"/>
    </source>
</evidence>
<reference evidence="1 2" key="1">
    <citation type="journal article" date="2021" name="J. Hered.">
        <title>A chromosome-level genome assembly of the parasitoid wasp, Cotesia glomerata (Hymenoptera: Braconidae).</title>
        <authorList>
            <person name="Pinto B.J."/>
            <person name="Weis J.J."/>
            <person name="Gamble T."/>
            <person name="Ode P.J."/>
            <person name="Paul R."/>
            <person name="Zaspel J.M."/>
        </authorList>
    </citation>
    <scope>NUCLEOTIDE SEQUENCE [LARGE SCALE GENOMIC DNA]</scope>
    <source>
        <strain evidence="1">CgM1</strain>
    </source>
</reference>
<gene>
    <name evidence="1" type="ORF">KQX54_008129</name>
</gene>
<accession>A0AAV7J075</accession>
<sequence>MRKTRGLASRGAKVQPKQESTVSLLTLALLRPSTATRVTRVKSQRALLIIKRLAERDLSDFGIKELRREYSQTDGACMLATSFEGGCQWNGAHLRSHVARDR</sequence>
<keyword evidence="2" id="KW-1185">Reference proteome</keyword>
<dbReference type="Proteomes" id="UP000826195">
    <property type="component" value="Unassembled WGS sequence"/>
</dbReference>
<dbReference type="AlphaFoldDB" id="A0AAV7J075"/>
<dbReference type="EMBL" id="JAHXZJ010000002">
    <property type="protein sequence ID" value="KAH0563924.1"/>
    <property type="molecule type" value="Genomic_DNA"/>
</dbReference>
<proteinExistence type="predicted"/>
<protein>
    <submittedName>
        <fullName evidence="1">Uncharacterized protein</fullName>
    </submittedName>
</protein>
<comment type="caution">
    <text evidence="1">The sequence shown here is derived from an EMBL/GenBank/DDBJ whole genome shotgun (WGS) entry which is preliminary data.</text>
</comment>